<keyword evidence="7" id="KW-0223">Dioxygenase</keyword>
<evidence type="ECO:0000313" key="7">
    <source>
        <dbReference type="EMBL" id="PWA39233.1"/>
    </source>
</evidence>
<dbReference type="GO" id="GO:0016705">
    <property type="term" value="F:oxidoreductase activity, acting on paired donors, with incorporation or reduction of molecular oxygen"/>
    <property type="evidence" value="ECO:0007669"/>
    <property type="project" value="UniProtKB-ARBA"/>
</dbReference>
<dbReference type="InterPro" id="IPR050231">
    <property type="entry name" value="Iron_ascorbate_oxido_reductase"/>
</dbReference>
<protein>
    <submittedName>
        <fullName evidence="7">Oxoglutarate/iron-dependent dioxygenase</fullName>
    </submittedName>
</protein>
<dbReference type="PANTHER" id="PTHR47990">
    <property type="entry name" value="2-OXOGLUTARATE (2OG) AND FE(II)-DEPENDENT OXYGENASE SUPERFAMILY PROTEIN-RELATED"/>
    <property type="match status" value="1"/>
</dbReference>
<name>A0A2U1KRA6_ARTAN</name>
<dbReference type="Pfam" id="PF14226">
    <property type="entry name" value="DIOX_N"/>
    <property type="match status" value="3"/>
</dbReference>
<keyword evidence="8" id="KW-1185">Reference proteome</keyword>
<dbReference type="Proteomes" id="UP000245207">
    <property type="component" value="Unassembled WGS sequence"/>
</dbReference>
<organism evidence="7 8">
    <name type="scientific">Artemisia annua</name>
    <name type="common">Sweet wormwood</name>
    <dbReference type="NCBI Taxonomy" id="35608"/>
    <lineage>
        <taxon>Eukaryota</taxon>
        <taxon>Viridiplantae</taxon>
        <taxon>Streptophyta</taxon>
        <taxon>Embryophyta</taxon>
        <taxon>Tracheophyta</taxon>
        <taxon>Spermatophyta</taxon>
        <taxon>Magnoliopsida</taxon>
        <taxon>eudicotyledons</taxon>
        <taxon>Gunneridae</taxon>
        <taxon>Pentapetalae</taxon>
        <taxon>asterids</taxon>
        <taxon>campanulids</taxon>
        <taxon>Asterales</taxon>
        <taxon>Asteraceae</taxon>
        <taxon>Asteroideae</taxon>
        <taxon>Anthemideae</taxon>
        <taxon>Artemisiinae</taxon>
        <taxon>Artemisia</taxon>
    </lineage>
</organism>
<dbReference type="GO" id="GO:0051213">
    <property type="term" value="F:dioxygenase activity"/>
    <property type="evidence" value="ECO:0007669"/>
    <property type="project" value="UniProtKB-KW"/>
</dbReference>
<proteinExistence type="inferred from homology"/>
<dbReference type="InterPro" id="IPR044861">
    <property type="entry name" value="IPNS-like_FE2OG_OXY"/>
</dbReference>
<dbReference type="Pfam" id="PF24626">
    <property type="entry name" value="SH3_Tf2-1"/>
    <property type="match status" value="1"/>
</dbReference>
<feature type="domain" description="Fe2OG dioxygenase" evidence="6">
    <location>
        <begin position="314"/>
        <end position="438"/>
    </location>
</feature>
<evidence type="ECO:0000256" key="5">
    <source>
        <dbReference type="ARBA" id="ARBA00057022"/>
    </source>
</evidence>
<dbReference type="EMBL" id="PKPP01014823">
    <property type="protein sequence ID" value="PWA39233.1"/>
    <property type="molecule type" value="Genomic_DNA"/>
</dbReference>
<dbReference type="InterPro" id="IPR026992">
    <property type="entry name" value="DIOX_N"/>
</dbReference>
<dbReference type="InterPro" id="IPR027443">
    <property type="entry name" value="IPNS-like_sf"/>
</dbReference>
<evidence type="ECO:0000259" key="6">
    <source>
        <dbReference type="PROSITE" id="PS51471"/>
    </source>
</evidence>
<comment type="function">
    <text evidence="5">Probable 2-oxoglutarate-dependent dioxygenase that may be involved in glucosinolates biosynthesis. May play a role in the production of aliphatic glucosinolates.</text>
</comment>
<feature type="domain" description="Fe2OG dioxygenase" evidence="6">
    <location>
        <begin position="577"/>
        <end position="680"/>
    </location>
</feature>
<accession>A0A2U1KRA6</accession>
<dbReference type="AlphaFoldDB" id="A0A2U1KRA6"/>
<keyword evidence="4" id="KW-0408">Iron</keyword>
<evidence type="ECO:0000256" key="2">
    <source>
        <dbReference type="ARBA" id="ARBA00022723"/>
    </source>
</evidence>
<evidence type="ECO:0000256" key="4">
    <source>
        <dbReference type="ARBA" id="ARBA00023004"/>
    </source>
</evidence>
<dbReference type="InterPro" id="IPR005123">
    <property type="entry name" value="Oxoglu/Fe-dep_dioxygenase_dom"/>
</dbReference>
<evidence type="ECO:0000313" key="8">
    <source>
        <dbReference type="Proteomes" id="UP000245207"/>
    </source>
</evidence>
<gene>
    <name evidence="7" type="ORF">CTI12_AA544030</name>
</gene>
<evidence type="ECO:0000256" key="1">
    <source>
        <dbReference type="ARBA" id="ARBA00008056"/>
    </source>
</evidence>
<dbReference type="Gene3D" id="2.60.120.330">
    <property type="entry name" value="B-lactam Antibiotic, Isopenicillin N Synthase, Chain"/>
    <property type="match status" value="3"/>
</dbReference>
<reference evidence="7 8" key="1">
    <citation type="journal article" date="2018" name="Mol. Plant">
        <title>The genome of Artemisia annua provides insight into the evolution of Asteraceae family and artemisinin biosynthesis.</title>
        <authorList>
            <person name="Shen Q."/>
            <person name="Zhang L."/>
            <person name="Liao Z."/>
            <person name="Wang S."/>
            <person name="Yan T."/>
            <person name="Shi P."/>
            <person name="Liu M."/>
            <person name="Fu X."/>
            <person name="Pan Q."/>
            <person name="Wang Y."/>
            <person name="Lv Z."/>
            <person name="Lu X."/>
            <person name="Zhang F."/>
            <person name="Jiang W."/>
            <person name="Ma Y."/>
            <person name="Chen M."/>
            <person name="Hao X."/>
            <person name="Li L."/>
            <person name="Tang Y."/>
            <person name="Lv G."/>
            <person name="Zhou Y."/>
            <person name="Sun X."/>
            <person name="Brodelius P.E."/>
            <person name="Rose J.K.C."/>
            <person name="Tang K."/>
        </authorList>
    </citation>
    <scope>NUCLEOTIDE SEQUENCE [LARGE SCALE GENOMIC DNA]</scope>
    <source>
        <strain evidence="8">cv. Huhao1</strain>
        <tissue evidence="7">Leaf</tissue>
    </source>
</reference>
<dbReference type="GO" id="GO:0046872">
    <property type="term" value="F:metal ion binding"/>
    <property type="evidence" value="ECO:0007669"/>
    <property type="project" value="UniProtKB-KW"/>
</dbReference>
<dbReference type="OrthoDB" id="288590at2759"/>
<dbReference type="Pfam" id="PF03171">
    <property type="entry name" value="2OG-FeII_Oxy"/>
    <property type="match status" value="2"/>
</dbReference>
<keyword evidence="3" id="KW-0560">Oxidoreductase</keyword>
<keyword evidence="2" id="KW-0479">Metal-binding</keyword>
<dbReference type="FunFam" id="2.60.120.330:FF:000022">
    <property type="entry name" value="Probable 2-oxoglutarate-dependent dioxygenase AOP1.2"/>
    <property type="match status" value="1"/>
</dbReference>
<dbReference type="SUPFAM" id="SSF51197">
    <property type="entry name" value="Clavaminate synthase-like"/>
    <property type="match status" value="3"/>
</dbReference>
<dbReference type="STRING" id="35608.A0A2U1KRA6"/>
<comment type="similarity">
    <text evidence="1">Belongs to the iron/ascorbate-dependent oxidoreductase family.</text>
</comment>
<evidence type="ECO:0000256" key="3">
    <source>
        <dbReference type="ARBA" id="ARBA00023002"/>
    </source>
</evidence>
<dbReference type="InterPro" id="IPR056924">
    <property type="entry name" value="SH3_Tf2-1"/>
</dbReference>
<dbReference type="PROSITE" id="PS51471">
    <property type="entry name" value="FE2OG_OXY"/>
    <property type="match status" value="2"/>
</dbReference>
<sequence length="1016" mass="116245">MGSESHIRLPVIDFSPLTHISNDASIWESIRADVFKTIQHYGCFEVSSFVSIDLQESVNAGLKQLFDLPLETKAKNTSEIAFHGYVRSPKVPLYESMGIGNPFITENVDSFTNLMWPQDNPKFRAMLFVDNFLRRYLKFVTSTSIVPHNTTSMKMGSESHIRLPVIDFSPLTHISNDASIWESIRADVFKAIQDNGCFEVSSFVSIDLQESVNAGLKQLFDLPLETKAKNTSEIAFHGYVRSPKVPLYESMGIGNPFITENVDNFTNLMWPQDNPKFRESIMTYSRKLRELDEIVKRMVFESLDLEKYLGEQMKSTSYLLKLMKYRAPEPNESDIGLHTHTDTNIMTILHQDEIGGLEIQTKNDEWIRVKVSPNSFVVVAGETFNFRAMLFVDNFLRRYLKFVTSTSIVPHNTTSMKMGSESHIRLPVIDFSPLTHISNDASIWESIRADVFKAIQDNGCFEVSSFVSIDLQESVNAGLKQLFDLPLETKAKNTSEIAFHGYVRSPKVPLYESMGIGNPFITENVDNFTNLMWPQDNPKFRESIMTYSRKLRELDEIVKRMVFESLDLEKYLGEQMKSTSYLLKLMKYRAPEPNESDIGLHTHTDTNIMTILHQDEIGGLEIQTKNDEWIRVKVSPNSFVVVAGETFNVWLNGRLHVPFHRVVMTGNMARYSLGFFSVQKSSSFVKSFDEMVDEEHPLLYKPFQYGEFLKFFYKEGGIKTNKKLDVEVLEKSVIIKLICDKVRPRLMSLKTKKSNAVKATEKAWEMLRFQDIFTIPWNAKMEFKGTKAAYDTWGVGMGNSVINTSADCKGSICNIVTCNHLFLGKGAIPRYHTSIKAAPYETLYGRKCRSPICWAEVGESQLTGPDLVHETTEKIVQIKNRMQAARDRQKSYADKRRKPLEFQVGDKVMLKVSPWKGVIRFGKHEKLNPRYIGPFEILARVGPVADRLALPSELSAVHNVFHVCNLKKCLSDDDSAIPLEEIQVDERLNFVEEPIEIMDREVKRLKQSRIPIVKVR</sequence>
<comment type="caution">
    <text evidence="7">The sequence shown here is derived from an EMBL/GenBank/DDBJ whole genome shotgun (WGS) entry which is preliminary data.</text>
</comment>